<gene>
    <name evidence="1" type="ORF">SDC9_63188</name>
</gene>
<name>A0A644XKT1_9ZZZZ</name>
<protein>
    <submittedName>
        <fullName evidence="1">Uncharacterized protein</fullName>
    </submittedName>
</protein>
<organism evidence="1">
    <name type="scientific">bioreactor metagenome</name>
    <dbReference type="NCBI Taxonomy" id="1076179"/>
    <lineage>
        <taxon>unclassified sequences</taxon>
        <taxon>metagenomes</taxon>
        <taxon>ecological metagenomes</taxon>
    </lineage>
</organism>
<sequence length="255" mass="29109">MDIGCARAALVKPDIAGQSFRFRHQGIGSRILFDIRIADLRQLNLTGLEQIDVRGDFFADFPVDLIQFDVFRVPISFVWNHRPVQIRAIPTFHHERSVVHSVFTVRSVGAAQLARHLVVLRQIGGRPQQILEISGRIAQSELHGLLIDRFDSQFRFVQLPIVDRFGVLQRVQFIDVRGSCCRIDDFLIGIDKIFRGHRITVRPVRIFPDLESIFQSVFADDRLFGGDTQFKRAIVTDAIKTFICVLKHHQAGVIC</sequence>
<dbReference type="AlphaFoldDB" id="A0A644XKT1"/>
<reference evidence="1" key="1">
    <citation type="submission" date="2019-08" db="EMBL/GenBank/DDBJ databases">
        <authorList>
            <person name="Kucharzyk K."/>
            <person name="Murdoch R.W."/>
            <person name="Higgins S."/>
            <person name="Loffler F."/>
        </authorList>
    </citation>
    <scope>NUCLEOTIDE SEQUENCE</scope>
</reference>
<evidence type="ECO:0000313" key="1">
    <source>
        <dbReference type="EMBL" id="MPM16806.1"/>
    </source>
</evidence>
<accession>A0A644XKT1</accession>
<comment type="caution">
    <text evidence="1">The sequence shown here is derived from an EMBL/GenBank/DDBJ whole genome shotgun (WGS) entry which is preliminary data.</text>
</comment>
<dbReference type="EMBL" id="VSSQ01002680">
    <property type="protein sequence ID" value="MPM16806.1"/>
    <property type="molecule type" value="Genomic_DNA"/>
</dbReference>
<proteinExistence type="predicted"/>